<name>A0A5J5A901_9ASTE</name>
<dbReference type="Gene3D" id="3.30.420.10">
    <property type="entry name" value="Ribonuclease H-like superfamily/Ribonuclease H"/>
    <property type="match status" value="1"/>
</dbReference>
<dbReference type="InterPro" id="IPR000953">
    <property type="entry name" value="Chromo/chromo_shadow_dom"/>
</dbReference>
<dbReference type="PANTHER" id="PTHR46148">
    <property type="entry name" value="CHROMO DOMAIN-CONTAINING PROTEIN"/>
    <property type="match status" value="1"/>
</dbReference>
<evidence type="ECO:0000313" key="4">
    <source>
        <dbReference type="Proteomes" id="UP000325577"/>
    </source>
</evidence>
<dbReference type="Proteomes" id="UP000325577">
    <property type="component" value="Linkage Group LG21"/>
</dbReference>
<dbReference type="InterPro" id="IPR005162">
    <property type="entry name" value="Retrotrans_gag_dom"/>
</dbReference>
<dbReference type="Pfam" id="PF24626">
    <property type="entry name" value="SH3_Tf2-1"/>
    <property type="match status" value="1"/>
</dbReference>
<reference evidence="3 4" key="1">
    <citation type="submission" date="2019-09" db="EMBL/GenBank/DDBJ databases">
        <title>A chromosome-level genome assembly of the Chinese tupelo Nyssa sinensis.</title>
        <authorList>
            <person name="Yang X."/>
            <person name="Kang M."/>
            <person name="Yang Y."/>
            <person name="Xiong H."/>
            <person name="Wang M."/>
            <person name="Zhang Z."/>
            <person name="Wang Z."/>
            <person name="Wu H."/>
            <person name="Ma T."/>
            <person name="Liu J."/>
            <person name="Xi Z."/>
        </authorList>
    </citation>
    <scope>NUCLEOTIDE SEQUENCE [LARGE SCALE GENOMIC DNA]</scope>
    <source>
        <strain evidence="3">J267</strain>
        <tissue evidence="3">Leaf</tissue>
    </source>
</reference>
<dbReference type="InterPro" id="IPR036397">
    <property type="entry name" value="RNaseH_sf"/>
</dbReference>
<evidence type="ECO:0000256" key="1">
    <source>
        <dbReference type="SAM" id="MobiDB-lite"/>
    </source>
</evidence>
<protein>
    <recommendedName>
        <fullName evidence="2">Chromo domain-containing protein</fullName>
    </recommendedName>
</protein>
<dbReference type="CDD" id="cd00303">
    <property type="entry name" value="retropepsin_like"/>
    <property type="match status" value="1"/>
</dbReference>
<dbReference type="InterPro" id="IPR056924">
    <property type="entry name" value="SH3_Tf2-1"/>
</dbReference>
<organism evidence="3 4">
    <name type="scientific">Nyssa sinensis</name>
    <dbReference type="NCBI Taxonomy" id="561372"/>
    <lineage>
        <taxon>Eukaryota</taxon>
        <taxon>Viridiplantae</taxon>
        <taxon>Streptophyta</taxon>
        <taxon>Embryophyta</taxon>
        <taxon>Tracheophyta</taxon>
        <taxon>Spermatophyta</taxon>
        <taxon>Magnoliopsida</taxon>
        <taxon>eudicotyledons</taxon>
        <taxon>Gunneridae</taxon>
        <taxon>Pentapetalae</taxon>
        <taxon>asterids</taxon>
        <taxon>Cornales</taxon>
        <taxon>Nyssaceae</taxon>
        <taxon>Nyssa</taxon>
    </lineage>
</organism>
<evidence type="ECO:0000313" key="3">
    <source>
        <dbReference type="EMBL" id="KAA8527423.1"/>
    </source>
</evidence>
<feature type="region of interest" description="Disordered" evidence="1">
    <location>
        <begin position="37"/>
        <end position="67"/>
    </location>
</feature>
<dbReference type="PANTHER" id="PTHR46148:SF52">
    <property type="entry name" value="OS04G0603800 PROTEIN"/>
    <property type="match status" value="1"/>
</dbReference>
<feature type="domain" description="Chromo" evidence="2">
    <location>
        <begin position="605"/>
        <end position="657"/>
    </location>
</feature>
<gene>
    <name evidence="3" type="ORF">F0562_034862</name>
</gene>
<sequence>MDQRVEKLETEVGSLTTGQQQILEKITELFDKLSSQTIPPPLEREEGENSMAPLQNHGGRSGNIIGIRQNGSQQSYAPKFFKLDFPRFNGEEDTTSWVCRVEQFFQFHQTPEEERVALASFHLEGDAQLWYQLLKQDGGVMTWQEFCDGLHARYGPSQFQDFFGELIKLQQLGSVRDYQTRFEKLLSKAGHLPQNRQVSCFISGLKDTIKADVLSGRPTTLSSAIGLARLYEARNASQRRTISTPDLKKNFLPNKETTTSNATLPVRRMSTTELQERRAKGLCYNCNEKFVPGHRCKKLFLIEACFEEADGDVIMDEEETDQADFKELPEISLHAISGACASETMRVRGGIGHVSTTVLVDSGSTHNFMSEVLAKKVGLQLEHGGRFEVVVASGEKLSSPGKEVVLQGVSIPNDKIIGERKFSREPKEWSRWIAWAEYCYNTSWHSAIKTTLFEVVYGRPPPTLLSYIPGMAKVEAVERQLMDRDQIIKELQTTLKEAQSRMKKVYDRNHREREFEEGDWVYLKLQPHRQASISMRKNLKLSPKYYGPFKILKKIGAVAYKLDLPKESRIHPVFHVSLLKKRIGEKIPIQGELPIIRSDDETLFPRPQAILDRLMRQKKEEILIHWQGLSPTEATWEDLAAMKRQFPDYSLEDKAEF</sequence>
<dbReference type="InterPro" id="IPR023780">
    <property type="entry name" value="Chromo_domain"/>
</dbReference>
<keyword evidence="4" id="KW-1185">Reference proteome</keyword>
<dbReference type="InterPro" id="IPR021109">
    <property type="entry name" value="Peptidase_aspartic_dom_sf"/>
</dbReference>
<dbReference type="Pfam" id="PF03732">
    <property type="entry name" value="Retrotrans_gag"/>
    <property type="match status" value="1"/>
</dbReference>
<dbReference type="EMBL" id="CM018045">
    <property type="protein sequence ID" value="KAA8527423.1"/>
    <property type="molecule type" value="Genomic_DNA"/>
</dbReference>
<dbReference type="Pfam" id="PF00385">
    <property type="entry name" value="Chromo"/>
    <property type="match status" value="1"/>
</dbReference>
<dbReference type="SUPFAM" id="SSF54160">
    <property type="entry name" value="Chromo domain-like"/>
    <property type="match status" value="1"/>
</dbReference>
<dbReference type="OrthoDB" id="1938922at2759"/>
<evidence type="ECO:0000259" key="2">
    <source>
        <dbReference type="PROSITE" id="PS50013"/>
    </source>
</evidence>
<dbReference type="Gene3D" id="2.40.50.40">
    <property type="match status" value="1"/>
</dbReference>
<dbReference type="PROSITE" id="PS50013">
    <property type="entry name" value="CHROMO_2"/>
    <property type="match status" value="1"/>
</dbReference>
<dbReference type="InterPro" id="IPR016197">
    <property type="entry name" value="Chromo-like_dom_sf"/>
</dbReference>
<dbReference type="AlphaFoldDB" id="A0A5J5A901"/>
<proteinExistence type="predicted"/>
<dbReference type="GO" id="GO:0003676">
    <property type="term" value="F:nucleic acid binding"/>
    <property type="evidence" value="ECO:0007669"/>
    <property type="project" value="InterPro"/>
</dbReference>
<accession>A0A5J5A901</accession>
<dbReference type="Gene3D" id="2.40.70.10">
    <property type="entry name" value="Acid Proteases"/>
    <property type="match status" value="1"/>
</dbReference>